<protein>
    <submittedName>
        <fullName evidence="1">Uncharacterized protein</fullName>
    </submittedName>
</protein>
<evidence type="ECO:0000313" key="2">
    <source>
        <dbReference type="Proteomes" id="UP000037122"/>
    </source>
</evidence>
<gene>
    <name evidence="1" type="ORF">QG37_06644</name>
</gene>
<accession>A0A0L0NS14</accession>
<dbReference type="Proteomes" id="UP000037122">
    <property type="component" value="Unassembled WGS sequence"/>
</dbReference>
<dbReference type="AlphaFoldDB" id="A0A0L0NS14"/>
<dbReference type="VEuPathDB" id="FungiDB:QG37_06644"/>
<comment type="caution">
    <text evidence="1">The sequence shown here is derived from an EMBL/GenBank/DDBJ whole genome shotgun (WGS) entry which is preliminary data.</text>
</comment>
<dbReference type="EMBL" id="LGST01000047">
    <property type="protein sequence ID" value="KND96952.1"/>
    <property type="molecule type" value="Genomic_DNA"/>
</dbReference>
<proteinExistence type="predicted"/>
<organism evidence="1 2">
    <name type="scientific">Candidozyma auris</name>
    <name type="common">Yeast</name>
    <name type="synonym">Candida auris</name>
    <dbReference type="NCBI Taxonomy" id="498019"/>
    <lineage>
        <taxon>Eukaryota</taxon>
        <taxon>Fungi</taxon>
        <taxon>Dikarya</taxon>
        <taxon>Ascomycota</taxon>
        <taxon>Saccharomycotina</taxon>
        <taxon>Pichiomycetes</taxon>
        <taxon>Metschnikowiaceae</taxon>
        <taxon>Candidozyma</taxon>
    </lineage>
</organism>
<reference evidence="2" key="1">
    <citation type="journal article" date="2015" name="BMC Genomics">
        <title>Draft genome of a commonly misdiagnosed multidrug resistant pathogen Candida auris.</title>
        <authorList>
            <person name="Chatterjee S."/>
            <person name="Alampalli S.V."/>
            <person name="Nageshan R.K."/>
            <person name="Chettiar S.T."/>
            <person name="Joshi S."/>
            <person name="Tatu U.S."/>
        </authorList>
    </citation>
    <scope>NUCLEOTIDE SEQUENCE [LARGE SCALE GENOMIC DNA]</scope>
    <source>
        <strain evidence="2">6684</strain>
    </source>
</reference>
<name>A0A0L0NS14_CANAR</name>
<sequence>MGAKRALSQPAPTIKMAVTQANMPWKKHCKMSGSESTTAGAPRTSLRQMLANVPRNWLLEEWENVREYPQKNHWKVVTQSAMIDAQSNDKACFFLERPEYKSPTPGTMIHTSTAEVATHTMLEPSNWALKSTVKESPPVPVPVAPSIEVVDIFSD</sequence>
<evidence type="ECO:0000313" key="1">
    <source>
        <dbReference type="EMBL" id="KND96952.1"/>
    </source>
</evidence>